<dbReference type="AlphaFoldDB" id="A0A8S9Z902"/>
<proteinExistence type="predicted"/>
<name>A0A8S9Z902_9BILA</name>
<feature type="signal peptide" evidence="1">
    <location>
        <begin position="1"/>
        <end position="20"/>
    </location>
</feature>
<dbReference type="Proteomes" id="UP000605970">
    <property type="component" value="Unassembled WGS sequence"/>
</dbReference>
<evidence type="ECO:0000313" key="3">
    <source>
        <dbReference type="Proteomes" id="UP000605970"/>
    </source>
</evidence>
<feature type="chain" id="PRO_5035853031" evidence="1">
    <location>
        <begin position="21"/>
        <end position="69"/>
    </location>
</feature>
<dbReference type="EMBL" id="JABEBT010000166">
    <property type="protein sequence ID" value="KAF7627137.1"/>
    <property type="molecule type" value="Genomic_DNA"/>
</dbReference>
<comment type="caution">
    <text evidence="2">The sequence shown here is derived from an EMBL/GenBank/DDBJ whole genome shotgun (WGS) entry which is preliminary data.</text>
</comment>
<keyword evidence="1" id="KW-0732">Signal</keyword>
<evidence type="ECO:0000256" key="1">
    <source>
        <dbReference type="SAM" id="SignalP"/>
    </source>
</evidence>
<organism evidence="2 3">
    <name type="scientific">Meloidogyne graminicola</name>
    <dbReference type="NCBI Taxonomy" id="189291"/>
    <lineage>
        <taxon>Eukaryota</taxon>
        <taxon>Metazoa</taxon>
        <taxon>Ecdysozoa</taxon>
        <taxon>Nematoda</taxon>
        <taxon>Chromadorea</taxon>
        <taxon>Rhabditida</taxon>
        <taxon>Tylenchina</taxon>
        <taxon>Tylenchomorpha</taxon>
        <taxon>Tylenchoidea</taxon>
        <taxon>Meloidogynidae</taxon>
        <taxon>Meloidogyninae</taxon>
        <taxon>Meloidogyne</taxon>
    </lineage>
</organism>
<keyword evidence="3" id="KW-1185">Reference proteome</keyword>
<evidence type="ECO:0000313" key="2">
    <source>
        <dbReference type="EMBL" id="KAF7627137.1"/>
    </source>
</evidence>
<accession>A0A8S9Z902</accession>
<gene>
    <name evidence="2" type="ORF">Mgra_00009586</name>
</gene>
<reference evidence="2" key="1">
    <citation type="journal article" date="2020" name="Ecol. Evol.">
        <title>Genome structure and content of the rice root-knot nematode (Meloidogyne graminicola).</title>
        <authorList>
            <person name="Phan N.T."/>
            <person name="Danchin E.G.J."/>
            <person name="Klopp C."/>
            <person name="Perfus-Barbeoch L."/>
            <person name="Kozlowski D.K."/>
            <person name="Koutsovoulos G.D."/>
            <person name="Lopez-Roques C."/>
            <person name="Bouchez O."/>
            <person name="Zahm M."/>
            <person name="Besnard G."/>
            <person name="Bellafiore S."/>
        </authorList>
    </citation>
    <scope>NUCLEOTIDE SEQUENCE</scope>
    <source>
        <strain evidence="2">VN-18</strain>
    </source>
</reference>
<sequence length="69" mass="8026">MKILINLFIILFLNVSFINSMDNIKGKGIVEESSGTAYVEEKIKREVYPSVEVQNEIIVFWENYMLILV</sequence>
<protein>
    <submittedName>
        <fullName evidence="2">Uncharacterized protein</fullName>
    </submittedName>
</protein>